<evidence type="ECO:0000256" key="7">
    <source>
        <dbReference type="ARBA" id="ARBA00025795"/>
    </source>
</evidence>
<comment type="cofactor">
    <cofactor evidence="1">
        <name>heme b</name>
        <dbReference type="ChEBI" id="CHEBI:60344"/>
    </cofactor>
</comment>
<keyword evidence="6" id="KW-0408">Iron</keyword>
<gene>
    <name evidence="11" type="ORF">ZT1A5_G7976</name>
</gene>
<organism evidence="11 12">
    <name type="scientific">Zymoseptoria tritici ST99CH_1A5</name>
    <dbReference type="NCBI Taxonomy" id="1276529"/>
    <lineage>
        <taxon>Eukaryota</taxon>
        <taxon>Fungi</taxon>
        <taxon>Dikarya</taxon>
        <taxon>Ascomycota</taxon>
        <taxon>Pezizomycotina</taxon>
        <taxon>Dothideomycetes</taxon>
        <taxon>Dothideomycetidae</taxon>
        <taxon>Mycosphaerellales</taxon>
        <taxon>Mycosphaerellaceae</taxon>
        <taxon>Zymoseptoria</taxon>
    </lineage>
</organism>
<evidence type="ECO:0000256" key="2">
    <source>
        <dbReference type="ARBA" id="ARBA00022559"/>
    </source>
</evidence>
<feature type="domain" description="Heme haloperoxidase family profile" evidence="10">
    <location>
        <begin position="93"/>
        <end position="316"/>
    </location>
</feature>
<evidence type="ECO:0000256" key="6">
    <source>
        <dbReference type="ARBA" id="ARBA00023004"/>
    </source>
</evidence>
<keyword evidence="4" id="KW-0479">Metal-binding</keyword>
<dbReference type="PANTHER" id="PTHR33577:SF15">
    <property type="entry name" value="HEME HALOPEROXIDASE FAMILY PROFILE DOMAIN-CONTAINING PROTEIN"/>
    <property type="match status" value="1"/>
</dbReference>
<dbReference type="AlphaFoldDB" id="A0A1Y6LQ39"/>
<dbReference type="GO" id="GO:0046872">
    <property type="term" value="F:metal ion binding"/>
    <property type="evidence" value="ECO:0007669"/>
    <property type="project" value="UniProtKB-KW"/>
</dbReference>
<proteinExistence type="inferred from homology"/>
<dbReference type="InterPro" id="IPR036851">
    <property type="entry name" value="Chloroperoxidase-like_sf"/>
</dbReference>
<keyword evidence="3" id="KW-0349">Heme</keyword>
<dbReference type="InterPro" id="IPR000028">
    <property type="entry name" value="Chloroperoxidase"/>
</dbReference>
<dbReference type="SUPFAM" id="SSF47571">
    <property type="entry name" value="Cloroperoxidase"/>
    <property type="match status" value="1"/>
</dbReference>
<dbReference type="EMBL" id="LT882682">
    <property type="protein sequence ID" value="SMY26533.1"/>
    <property type="molecule type" value="Genomic_DNA"/>
</dbReference>
<dbReference type="PROSITE" id="PS51405">
    <property type="entry name" value="HEME_HALOPEROXIDASE"/>
    <property type="match status" value="1"/>
</dbReference>
<evidence type="ECO:0000256" key="5">
    <source>
        <dbReference type="ARBA" id="ARBA00023002"/>
    </source>
</evidence>
<evidence type="ECO:0000256" key="4">
    <source>
        <dbReference type="ARBA" id="ARBA00022723"/>
    </source>
</evidence>
<sequence length="409" mass="43988">MKSLTLLSLLGTTAQAFPWVQNVPGVDNSMLSSLGRRQQNPAPNGPGSAQTCPFNPNHVNAPEVTDQFPYNNARKGGRGNEKGGYLVPAPFDNVHRYIPPTARDIRGPCPGLNVAANHGFLARDGITTFAELVNAQQNIYNVGYDLSLLLAFLGLQADGDLVTTKLSIGCDATTRTSIAPLLTGSQPGLAGHNKFEGDTSLTRNDFFTGGGDNFSFNRTLFDMMSSTTGGNFNRENLAVYRKQRYDQSVAENANFFFGPLALLLFGAASFLYELMPSGSRNYAPDQETMNSFFIDERLPSNWINRVEPYSNGDVVREILAMYLEAPVLFGGNTAQGKFLGLDFGAIKEGKLDAGIEGPALTCLLYQLALGNVPSTLNGVVTPVVETLSGVFGTVSQEFANLGCARPVTK</sequence>
<dbReference type="PANTHER" id="PTHR33577">
    <property type="entry name" value="STERIGMATOCYSTIN BIOSYNTHESIS PEROXIDASE STCC-RELATED"/>
    <property type="match status" value="1"/>
</dbReference>
<dbReference type="Gene3D" id="1.10.489.10">
    <property type="entry name" value="Chloroperoxidase-like"/>
    <property type="match status" value="1"/>
</dbReference>
<dbReference type="Pfam" id="PF01328">
    <property type="entry name" value="Peroxidase_2"/>
    <property type="match status" value="1"/>
</dbReference>
<evidence type="ECO:0000256" key="1">
    <source>
        <dbReference type="ARBA" id="ARBA00001970"/>
    </source>
</evidence>
<name>A0A1Y6LQ39_ZYMTR</name>
<evidence type="ECO:0000259" key="10">
    <source>
        <dbReference type="PROSITE" id="PS51405"/>
    </source>
</evidence>
<dbReference type="GO" id="GO:0004601">
    <property type="term" value="F:peroxidase activity"/>
    <property type="evidence" value="ECO:0007669"/>
    <property type="project" value="UniProtKB-KW"/>
</dbReference>
<evidence type="ECO:0000256" key="9">
    <source>
        <dbReference type="SAM" id="SignalP"/>
    </source>
</evidence>
<evidence type="ECO:0000313" key="12">
    <source>
        <dbReference type="Proteomes" id="UP000215453"/>
    </source>
</evidence>
<feature type="signal peptide" evidence="9">
    <location>
        <begin position="1"/>
        <end position="16"/>
    </location>
</feature>
<evidence type="ECO:0000256" key="8">
    <source>
        <dbReference type="SAM" id="MobiDB-lite"/>
    </source>
</evidence>
<keyword evidence="5" id="KW-0560">Oxidoreductase</keyword>
<accession>A0A1Y6LQ39</accession>
<keyword evidence="9" id="KW-0732">Signal</keyword>
<evidence type="ECO:0000256" key="3">
    <source>
        <dbReference type="ARBA" id="ARBA00022617"/>
    </source>
</evidence>
<comment type="similarity">
    <text evidence="7">Belongs to the chloroperoxidase family.</text>
</comment>
<keyword evidence="2" id="KW-0575">Peroxidase</keyword>
<protein>
    <recommendedName>
        <fullName evidence="10">Heme haloperoxidase family profile domain-containing protein</fullName>
    </recommendedName>
</protein>
<evidence type="ECO:0000313" key="11">
    <source>
        <dbReference type="EMBL" id="SMY26533.1"/>
    </source>
</evidence>
<feature type="region of interest" description="Disordered" evidence="8">
    <location>
        <begin position="30"/>
        <end position="52"/>
    </location>
</feature>
<dbReference type="Proteomes" id="UP000215453">
    <property type="component" value="Chromosome 7"/>
</dbReference>
<feature type="chain" id="PRO_5012712333" description="Heme haloperoxidase family profile domain-containing protein" evidence="9">
    <location>
        <begin position="17"/>
        <end position="409"/>
    </location>
</feature>
<reference evidence="11 12" key="1">
    <citation type="submission" date="2016-10" db="EMBL/GenBank/DDBJ databases">
        <authorList>
            <person name="Varghese N."/>
        </authorList>
    </citation>
    <scope>NUCLEOTIDE SEQUENCE [LARGE SCALE GENOMIC DNA]</scope>
</reference>